<feature type="region of interest" description="Disordered" evidence="1">
    <location>
        <begin position="63"/>
        <end position="98"/>
    </location>
</feature>
<keyword evidence="3" id="KW-1185">Reference proteome</keyword>
<accession>A0AAV4WQF8</accession>
<dbReference type="AlphaFoldDB" id="A0AAV4WQF8"/>
<dbReference type="Proteomes" id="UP001054837">
    <property type="component" value="Unassembled WGS sequence"/>
</dbReference>
<proteinExistence type="predicted"/>
<evidence type="ECO:0000256" key="1">
    <source>
        <dbReference type="SAM" id="MobiDB-lite"/>
    </source>
</evidence>
<sequence length="98" mass="10414">MVAVKRAGKEGVTDSEVSPYRGFYIGVKAWDESEIYCSRSVGGNFYAASVSISCIVSEKDIRRNGCGEAGGTGGSDRLGGRGGRRKKIREHPSPNVGD</sequence>
<gene>
    <name evidence="2" type="ORF">CDAR_168971</name>
</gene>
<feature type="compositionally biased region" description="Gly residues" evidence="1">
    <location>
        <begin position="67"/>
        <end position="81"/>
    </location>
</feature>
<evidence type="ECO:0000313" key="3">
    <source>
        <dbReference type="Proteomes" id="UP001054837"/>
    </source>
</evidence>
<comment type="caution">
    <text evidence="2">The sequence shown here is derived from an EMBL/GenBank/DDBJ whole genome shotgun (WGS) entry which is preliminary data.</text>
</comment>
<protein>
    <submittedName>
        <fullName evidence="2">Uncharacterized protein</fullName>
    </submittedName>
</protein>
<organism evidence="2 3">
    <name type="scientific">Caerostris darwini</name>
    <dbReference type="NCBI Taxonomy" id="1538125"/>
    <lineage>
        <taxon>Eukaryota</taxon>
        <taxon>Metazoa</taxon>
        <taxon>Ecdysozoa</taxon>
        <taxon>Arthropoda</taxon>
        <taxon>Chelicerata</taxon>
        <taxon>Arachnida</taxon>
        <taxon>Araneae</taxon>
        <taxon>Araneomorphae</taxon>
        <taxon>Entelegynae</taxon>
        <taxon>Araneoidea</taxon>
        <taxon>Araneidae</taxon>
        <taxon>Caerostris</taxon>
    </lineage>
</organism>
<evidence type="ECO:0000313" key="2">
    <source>
        <dbReference type="EMBL" id="GIY84568.1"/>
    </source>
</evidence>
<dbReference type="EMBL" id="BPLQ01014939">
    <property type="protein sequence ID" value="GIY84568.1"/>
    <property type="molecule type" value="Genomic_DNA"/>
</dbReference>
<reference evidence="2 3" key="1">
    <citation type="submission" date="2021-06" db="EMBL/GenBank/DDBJ databases">
        <title>Caerostris darwini draft genome.</title>
        <authorList>
            <person name="Kono N."/>
            <person name="Arakawa K."/>
        </authorList>
    </citation>
    <scope>NUCLEOTIDE SEQUENCE [LARGE SCALE GENOMIC DNA]</scope>
</reference>
<name>A0AAV4WQF8_9ARAC</name>